<evidence type="ECO:0000313" key="3">
    <source>
        <dbReference type="Proteomes" id="UP001434883"/>
    </source>
</evidence>
<accession>A0ABV0SGZ5</accession>
<name>A0ABV0SGZ5_9TELE</name>
<evidence type="ECO:0008006" key="4">
    <source>
        <dbReference type="Google" id="ProtNLM"/>
    </source>
</evidence>
<protein>
    <recommendedName>
        <fullName evidence="4">MHC class I antigen</fullName>
    </recommendedName>
</protein>
<gene>
    <name evidence="2" type="ORF">XENOCAPTIV_009041</name>
</gene>
<evidence type="ECO:0000313" key="2">
    <source>
        <dbReference type="EMBL" id="MEQ2218858.1"/>
    </source>
</evidence>
<comment type="caution">
    <text evidence="2">The sequence shown here is derived from an EMBL/GenBank/DDBJ whole genome shotgun (WGS) entry which is preliminary data.</text>
</comment>
<dbReference type="Proteomes" id="UP001434883">
    <property type="component" value="Unassembled WGS sequence"/>
</dbReference>
<keyword evidence="3" id="KW-1185">Reference proteome</keyword>
<evidence type="ECO:0000256" key="1">
    <source>
        <dbReference type="SAM" id="MobiDB-lite"/>
    </source>
</evidence>
<feature type="region of interest" description="Disordered" evidence="1">
    <location>
        <begin position="70"/>
        <end position="106"/>
    </location>
</feature>
<dbReference type="EMBL" id="JAHRIN010077694">
    <property type="protein sequence ID" value="MEQ2218858.1"/>
    <property type="molecule type" value="Genomic_DNA"/>
</dbReference>
<proteinExistence type="predicted"/>
<sequence>MGFTGPRLPRRGSQGPLVCSCRTRGHVDPARVGERDRLSGLGGVVDRWNHPTPSLFLVHIWTDRLWCRGSSRPGSRSPHAGTDDMLPGVLLARGGAPGARGHRKGVKGYHVCRRSLREAAAVSEG</sequence>
<reference evidence="2 3" key="1">
    <citation type="submission" date="2021-06" db="EMBL/GenBank/DDBJ databases">
        <authorList>
            <person name="Palmer J.M."/>
        </authorList>
    </citation>
    <scope>NUCLEOTIDE SEQUENCE [LARGE SCALE GENOMIC DNA]</scope>
    <source>
        <strain evidence="2 3">XC_2019</strain>
        <tissue evidence="2">Muscle</tissue>
    </source>
</reference>
<organism evidence="2 3">
    <name type="scientific">Xenoophorus captivus</name>
    <dbReference type="NCBI Taxonomy" id="1517983"/>
    <lineage>
        <taxon>Eukaryota</taxon>
        <taxon>Metazoa</taxon>
        <taxon>Chordata</taxon>
        <taxon>Craniata</taxon>
        <taxon>Vertebrata</taxon>
        <taxon>Euteleostomi</taxon>
        <taxon>Actinopterygii</taxon>
        <taxon>Neopterygii</taxon>
        <taxon>Teleostei</taxon>
        <taxon>Neoteleostei</taxon>
        <taxon>Acanthomorphata</taxon>
        <taxon>Ovalentaria</taxon>
        <taxon>Atherinomorphae</taxon>
        <taxon>Cyprinodontiformes</taxon>
        <taxon>Goodeidae</taxon>
        <taxon>Xenoophorus</taxon>
    </lineage>
</organism>